<accession>A0ABV0TDA2</accession>
<reference evidence="2 3" key="1">
    <citation type="submission" date="2021-06" db="EMBL/GenBank/DDBJ databases">
        <authorList>
            <person name="Palmer J.M."/>
        </authorList>
    </citation>
    <scope>NUCLEOTIDE SEQUENCE [LARGE SCALE GENOMIC DNA]</scope>
    <source>
        <strain evidence="3">if_2019</strain>
        <tissue evidence="2">Muscle</tissue>
    </source>
</reference>
<dbReference type="EMBL" id="JAHRIQ010025161">
    <property type="protein sequence ID" value="MEQ2229522.1"/>
    <property type="molecule type" value="Genomic_DNA"/>
</dbReference>
<evidence type="ECO:0000313" key="3">
    <source>
        <dbReference type="Proteomes" id="UP001482620"/>
    </source>
</evidence>
<evidence type="ECO:0000313" key="2">
    <source>
        <dbReference type="EMBL" id="MEQ2229522.1"/>
    </source>
</evidence>
<comment type="caution">
    <text evidence="2">The sequence shown here is derived from an EMBL/GenBank/DDBJ whole genome shotgun (WGS) entry which is preliminary data.</text>
</comment>
<keyword evidence="3" id="KW-1185">Reference proteome</keyword>
<name>A0ABV0TDA2_9TELE</name>
<sequence>MLTKENDFLESRVQRNSKNKSSISYKGHAASEARGGIHEQGKVRKTPILDIIVKSVLISNSAACQYGCCQGNRKCTHMQSRESHYAPSHPCISHLKVLSRNCRALLSRVVHHPEIFLKKPKTDPSLTSNPSAWTSVMSPNLNLMTFMKHLHLFSHLILRRKVIFIKFILLQSIPMKI</sequence>
<feature type="compositionally biased region" description="Polar residues" evidence="1">
    <location>
        <begin position="14"/>
        <end position="24"/>
    </location>
</feature>
<feature type="compositionally biased region" description="Basic and acidic residues" evidence="1">
    <location>
        <begin position="29"/>
        <end position="38"/>
    </location>
</feature>
<organism evidence="2 3">
    <name type="scientific">Ilyodon furcidens</name>
    <name type="common">goldbreast splitfin</name>
    <dbReference type="NCBI Taxonomy" id="33524"/>
    <lineage>
        <taxon>Eukaryota</taxon>
        <taxon>Metazoa</taxon>
        <taxon>Chordata</taxon>
        <taxon>Craniata</taxon>
        <taxon>Vertebrata</taxon>
        <taxon>Euteleostomi</taxon>
        <taxon>Actinopterygii</taxon>
        <taxon>Neopterygii</taxon>
        <taxon>Teleostei</taxon>
        <taxon>Neoteleostei</taxon>
        <taxon>Acanthomorphata</taxon>
        <taxon>Ovalentaria</taxon>
        <taxon>Atherinomorphae</taxon>
        <taxon>Cyprinodontiformes</taxon>
        <taxon>Goodeidae</taxon>
        <taxon>Ilyodon</taxon>
    </lineage>
</organism>
<feature type="region of interest" description="Disordered" evidence="1">
    <location>
        <begin position="1"/>
        <end position="38"/>
    </location>
</feature>
<gene>
    <name evidence="2" type="ORF">ILYODFUR_019729</name>
</gene>
<proteinExistence type="predicted"/>
<feature type="compositionally biased region" description="Basic and acidic residues" evidence="1">
    <location>
        <begin position="1"/>
        <end position="13"/>
    </location>
</feature>
<evidence type="ECO:0000256" key="1">
    <source>
        <dbReference type="SAM" id="MobiDB-lite"/>
    </source>
</evidence>
<protein>
    <submittedName>
        <fullName evidence="2">Uncharacterized protein</fullName>
    </submittedName>
</protein>
<dbReference type="Proteomes" id="UP001482620">
    <property type="component" value="Unassembled WGS sequence"/>
</dbReference>